<accession>A0A9D0YVY6</accession>
<keyword evidence="5 6" id="KW-0472">Membrane</keyword>
<evidence type="ECO:0000256" key="1">
    <source>
        <dbReference type="ARBA" id="ARBA00004141"/>
    </source>
</evidence>
<comment type="caution">
    <text evidence="7">The sequence shown here is derived from an EMBL/GenBank/DDBJ whole genome shotgun (WGS) entry which is preliminary data.</text>
</comment>
<evidence type="ECO:0000313" key="8">
    <source>
        <dbReference type="Proteomes" id="UP000886879"/>
    </source>
</evidence>
<feature type="transmembrane region" description="Helical" evidence="6">
    <location>
        <begin position="64"/>
        <end position="81"/>
    </location>
</feature>
<dbReference type="Pfam" id="PF01027">
    <property type="entry name" value="Bax1-I"/>
    <property type="match status" value="1"/>
</dbReference>
<protein>
    <submittedName>
        <fullName evidence="7">Bax inhibitor-1/YccA family protein</fullName>
    </submittedName>
</protein>
<dbReference type="AlphaFoldDB" id="A0A9D0YVY6"/>
<evidence type="ECO:0000256" key="2">
    <source>
        <dbReference type="ARBA" id="ARBA00010350"/>
    </source>
</evidence>
<keyword evidence="4 6" id="KW-1133">Transmembrane helix</keyword>
<evidence type="ECO:0000313" key="7">
    <source>
        <dbReference type="EMBL" id="HIQ61920.1"/>
    </source>
</evidence>
<organism evidence="7 8">
    <name type="scientific">Candidatus Enterenecus faecium</name>
    <dbReference type="NCBI Taxonomy" id="2840780"/>
    <lineage>
        <taxon>Bacteria</taxon>
        <taxon>Bacillati</taxon>
        <taxon>Bacillota</taxon>
        <taxon>Clostridia</taxon>
        <taxon>Eubacteriales</taxon>
        <taxon>Candidatus Enterenecus</taxon>
    </lineage>
</organism>
<feature type="transmembrane region" description="Helical" evidence="6">
    <location>
        <begin position="93"/>
        <end position="111"/>
    </location>
</feature>
<dbReference type="GO" id="GO:0005886">
    <property type="term" value="C:plasma membrane"/>
    <property type="evidence" value="ECO:0007669"/>
    <property type="project" value="TreeGrafter"/>
</dbReference>
<reference evidence="7" key="2">
    <citation type="journal article" date="2021" name="PeerJ">
        <title>Extensive microbial diversity within the chicken gut microbiome revealed by metagenomics and culture.</title>
        <authorList>
            <person name="Gilroy R."/>
            <person name="Ravi A."/>
            <person name="Getino M."/>
            <person name="Pursley I."/>
            <person name="Horton D.L."/>
            <person name="Alikhan N.F."/>
            <person name="Baker D."/>
            <person name="Gharbi K."/>
            <person name="Hall N."/>
            <person name="Watson M."/>
            <person name="Adriaenssens E.M."/>
            <person name="Foster-Nyarko E."/>
            <person name="Jarju S."/>
            <person name="Secka A."/>
            <person name="Antonio M."/>
            <person name="Oren A."/>
            <person name="Chaudhuri R.R."/>
            <person name="La Ragione R."/>
            <person name="Hildebrand F."/>
            <person name="Pallen M.J."/>
        </authorList>
    </citation>
    <scope>NUCLEOTIDE SEQUENCE</scope>
    <source>
        <strain evidence="7">ChiGjej2B2-12916</strain>
    </source>
</reference>
<feature type="transmembrane region" description="Helical" evidence="6">
    <location>
        <begin position="117"/>
        <end position="136"/>
    </location>
</feature>
<comment type="similarity">
    <text evidence="2 6">Belongs to the BI1 family.</text>
</comment>
<evidence type="ECO:0000256" key="6">
    <source>
        <dbReference type="RuleBase" id="RU004379"/>
    </source>
</evidence>
<dbReference type="InterPro" id="IPR006214">
    <property type="entry name" value="Bax_inhibitor_1-related"/>
</dbReference>
<evidence type="ECO:0000256" key="5">
    <source>
        <dbReference type="ARBA" id="ARBA00023136"/>
    </source>
</evidence>
<proteinExistence type="inferred from homology"/>
<keyword evidence="3 6" id="KW-0812">Transmembrane</keyword>
<reference evidence="7" key="1">
    <citation type="submission" date="2020-10" db="EMBL/GenBank/DDBJ databases">
        <authorList>
            <person name="Gilroy R."/>
        </authorList>
    </citation>
    <scope>NUCLEOTIDE SEQUENCE</scope>
    <source>
        <strain evidence="7">ChiGjej2B2-12916</strain>
    </source>
</reference>
<name>A0A9D0YVY6_9FIRM</name>
<sequence>MQQYGSFNPSEFDSSYAAGGLTLNRYISRTFGWMFLGLMVTFALAWYMAASGLVIRLLMTTPSILMILLVAEIVVVLVFSARLHKQSVNVSRCLFFVYSILNGVVFSVYFVAFDVAALILVFGLTALFFGGFALYGRFARTDLSRLRPLIFGGLIFLVISGLVLMLFDIRAMDRLVCMVGLVIFLCATAYDTQKIKKNYEYFSHDVALLERASIYSALQLYLDFINLFLYLLRFLGSRNRK</sequence>
<gene>
    <name evidence="7" type="ORF">IAD31_10085</name>
</gene>
<dbReference type="Proteomes" id="UP000886879">
    <property type="component" value="Unassembled WGS sequence"/>
</dbReference>
<dbReference type="PANTHER" id="PTHR23291:SF50">
    <property type="entry name" value="PROTEIN LIFEGUARD 4"/>
    <property type="match status" value="1"/>
</dbReference>
<dbReference type="PANTHER" id="PTHR23291">
    <property type="entry name" value="BAX INHIBITOR-RELATED"/>
    <property type="match status" value="1"/>
</dbReference>
<feature type="transmembrane region" description="Helical" evidence="6">
    <location>
        <begin position="148"/>
        <end position="167"/>
    </location>
</feature>
<evidence type="ECO:0000256" key="3">
    <source>
        <dbReference type="ARBA" id="ARBA00022692"/>
    </source>
</evidence>
<feature type="transmembrane region" description="Helical" evidence="6">
    <location>
        <begin position="33"/>
        <end position="58"/>
    </location>
</feature>
<evidence type="ECO:0000256" key="4">
    <source>
        <dbReference type="ARBA" id="ARBA00022989"/>
    </source>
</evidence>
<dbReference type="CDD" id="cd10432">
    <property type="entry name" value="BI-1-like_bacterial"/>
    <property type="match status" value="1"/>
</dbReference>
<feature type="transmembrane region" description="Helical" evidence="6">
    <location>
        <begin position="212"/>
        <end position="232"/>
    </location>
</feature>
<dbReference type="EMBL" id="DVFO01000107">
    <property type="protein sequence ID" value="HIQ61920.1"/>
    <property type="molecule type" value="Genomic_DNA"/>
</dbReference>
<comment type="subcellular location">
    <subcellularLocation>
        <location evidence="1">Membrane</location>
        <topology evidence="1">Multi-pass membrane protein</topology>
    </subcellularLocation>
</comment>